<dbReference type="Gene3D" id="2.40.50.90">
    <property type="match status" value="1"/>
</dbReference>
<dbReference type="InterPro" id="IPR016071">
    <property type="entry name" value="Staphylococal_nuclease_OB-fold"/>
</dbReference>
<dbReference type="SUPFAM" id="SSF50199">
    <property type="entry name" value="Staphylococcal nuclease"/>
    <property type="match status" value="1"/>
</dbReference>
<keyword evidence="1" id="KW-0540">Nuclease</keyword>
<accession>A0A3S4T513</accession>
<feature type="domain" description="TNase-like" evidence="4">
    <location>
        <begin position="1"/>
        <end position="113"/>
    </location>
</feature>
<evidence type="ECO:0000256" key="2">
    <source>
        <dbReference type="ARBA" id="ARBA00022759"/>
    </source>
</evidence>
<evidence type="ECO:0000259" key="4">
    <source>
        <dbReference type="PROSITE" id="PS50830"/>
    </source>
</evidence>
<evidence type="ECO:0000256" key="3">
    <source>
        <dbReference type="ARBA" id="ARBA00022801"/>
    </source>
</evidence>
<dbReference type="GO" id="GO:0004519">
    <property type="term" value="F:endonuclease activity"/>
    <property type="evidence" value="ECO:0007669"/>
    <property type="project" value="UniProtKB-KW"/>
</dbReference>
<dbReference type="InterPro" id="IPR035437">
    <property type="entry name" value="SNase_OB-fold_sf"/>
</dbReference>
<comment type="caution">
    <text evidence="5">The sequence shown here is derived from an EMBL/GenBank/DDBJ whole genome shotgun (WGS) entry which is preliminary data.</text>
</comment>
<keyword evidence="3" id="KW-0378">Hydrolase</keyword>
<dbReference type="AlphaFoldDB" id="A0A3S4T513"/>
<dbReference type="Proteomes" id="UP000287853">
    <property type="component" value="Unassembled WGS sequence"/>
</dbReference>
<evidence type="ECO:0000313" key="6">
    <source>
        <dbReference type="Proteomes" id="UP000287853"/>
    </source>
</evidence>
<evidence type="ECO:0000313" key="5">
    <source>
        <dbReference type="EMBL" id="RWX43198.1"/>
    </source>
</evidence>
<gene>
    <name evidence="5" type="ORF">H206_03051</name>
</gene>
<dbReference type="SMART" id="SM00318">
    <property type="entry name" value="SNc"/>
    <property type="match status" value="1"/>
</dbReference>
<proteinExistence type="predicted"/>
<keyword evidence="6" id="KW-1185">Reference proteome</keyword>
<dbReference type="PROSITE" id="PS50830">
    <property type="entry name" value="TNASE_3"/>
    <property type="match status" value="1"/>
</dbReference>
<protein>
    <submittedName>
        <fullName evidence="5">Nuclease-like protein</fullName>
    </submittedName>
</protein>
<reference evidence="5 6" key="1">
    <citation type="submission" date="2017-01" db="EMBL/GenBank/DDBJ databases">
        <title>The cable genome- insights into the physiology and evolution of filamentous bacteria capable of sulfide oxidation via long distance electron transfer.</title>
        <authorList>
            <person name="Schreiber L."/>
            <person name="Bjerg J.T."/>
            <person name="Boggild A."/>
            <person name="Van De Vossenberg J."/>
            <person name="Meysman F."/>
            <person name="Nielsen L.P."/>
            <person name="Schramm A."/>
            <person name="Kjeldsen K.U."/>
        </authorList>
    </citation>
    <scope>NUCLEOTIDE SEQUENCE [LARGE SCALE GENOMIC DNA]</scope>
    <source>
        <strain evidence="5">MCF</strain>
    </source>
</reference>
<sequence>MNSDTLGTNKKGHKKISLYGIDAPEEDQPFGQEAKDFFRKKVFKKKIQEKVYDKKDDNTDVALVFAGGKNINELMIKAGYAWVYQPSCDESFCADWVRYEEEAKAQKKGLWGESGRIAPWIWR</sequence>
<evidence type="ECO:0000256" key="1">
    <source>
        <dbReference type="ARBA" id="ARBA00022722"/>
    </source>
</evidence>
<dbReference type="GO" id="GO:0016787">
    <property type="term" value="F:hydrolase activity"/>
    <property type="evidence" value="ECO:0007669"/>
    <property type="project" value="UniProtKB-KW"/>
</dbReference>
<dbReference type="Pfam" id="PF00565">
    <property type="entry name" value="SNase"/>
    <property type="match status" value="1"/>
</dbReference>
<organism evidence="5 6">
    <name type="scientific">Candidatus Electrothrix aarhusensis</name>
    <dbReference type="NCBI Taxonomy" id="1859131"/>
    <lineage>
        <taxon>Bacteria</taxon>
        <taxon>Pseudomonadati</taxon>
        <taxon>Thermodesulfobacteriota</taxon>
        <taxon>Desulfobulbia</taxon>
        <taxon>Desulfobulbales</taxon>
        <taxon>Desulfobulbaceae</taxon>
        <taxon>Candidatus Electrothrix</taxon>
    </lineage>
</organism>
<dbReference type="EMBL" id="MTKO01000128">
    <property type="protein sequence ID" value="RWX43198.1"/>
    <property type="molecule type" value="Genomic_DNA"/>
</dbReference>
<dbReference type="PANTHER" id="PTHR12302">
    <property type="entry name" value="EBNA2 BINDING PROTEIN P100"/>
    <property type="match status" value="1"/>
</dbReference>
<name>A0A3S4T513_9BACT</name>
<keyword evidence="2" id="KW-0255">Endonuclease</keyword>
<dbReference type="PANTHER" id="PTHR12302:SF3">
    <property type="entry name" value="SERINE_THREONINE-PROTEIN KINASE 31"/>
    <property type="match status" value="1"/>
</dbReference>